<proteinExistence type="predicted"/>
<sequence length="74" mass="7963">MIEATSEIRTPTEAAQEAVTDLRKAAKEAGVPFPSLRLDPKPLGEDGALTHLIDTGRINIGTARKLTKILRAAR</sequence>
<evidence type="ECO:0000313" key="1">
    <source>
        <dbReference type="EMBL" id="GCB91560.1"/>
    </source>
</evidence>
<gene>
    <name evidence="1" type="ORF">SALB_04295</name>
</gene>
<dbReference type="EMBL" id="BHXC01000006">
    <property type="protein sequence ID" value="GCB91560.1"/>
    <property type="molecule type" value="Genomic_DNA"/>
</dbReference>
<accession>A0A059W878</accession>
<organism evidence="1 2">
    <name type="scientific">Streptomyces noursei</name>
    <name type="common">Streptomyces albulus</name>
    <dbReference type="NCBI Taxonomy" id="1971"/>
    <lineage>
        <taxon>Bacteria</taxon>
        <taxon>Bacillati</taxon>
        <taxon>Actinomycetota</taxon>
        <taxon>Actinomycetes</taxon>
        <taxon>Kitasatosporales</taxon>
        <taxon>Streptomycetaceae</taxon>
        <taxon>Streptomyces</taxon>
    </lineage>
</organism>
<reference evidence="1 2" key="1">
    <citation type="journal article" date="2019" name="Microbiol. Resour. Announc.">
        <title>Draft Genome Sequence of the Most Traditional epsilon-Poly-l-Lysine Producer, Streptomyces albulus NBRC14147.</title>
        <authorList>
            <person name="Yamanaka K."/>
            <person name="Hamano Y."/>
        </authorList>
    </citation>
    <scope>NUCLEOTIDE SEQUENCE [LARGE SCALE GENOMIC DNA]</scope>
    <source>
        <strain evidence="1 2">NBRC 14147</strain>
    </source>
</reference>
<name>A0A059W878_STRNR</name>
<dbReference type="Proteomes" id="UP000288351">
    <property type="component" value="Unassembled WGS sequence"/>
</dbReference>
<comment type="caution">
    <text evidence="1">The sequence shown here is derived from an EMBL/GenBank/DDBJ whole genome shotgun (WGS) entry which is preliminary data.</text>
</comment>
<protein>
    <submittedName>
        <fullName evidence="1">Uncharacterized protein</fullName>
    </submittedName>
</protein>
<dbReference type="RefSeq" id="WP_016572655.1">
    <property type="nucleotide sequence ID" value="NZ_BHXC01000006.1"/>
</dbReference>
<dbReference type="STRING" id="68570.DC74_3481"/>
<evidence type="ECO:0000313" key="2">
    <source>
        <dbReference type="Proteomes" id="UP000288351"/>
    </source>
</evidence>
<dbReference type="AlphaFoldDB" id="A0A059W878"/>